<name>A0A3E5BPV0_9BACE</name>
<reference evidence="1 2" key="1">
    <citation type="submission" date="2018-08" db="EMBL/GenBank/DDBJ databases">
        <title>A genome reference for cultivated species of the human gut microbiota.</title>
        <authorList>
            <person name="Zou Y."/>
            <person name="Xue W."/>
            <person name="Luo G."/>
        </authorList>
    </citation>
    <scope>NUCLEOTIDE SEQUENCE [LARGE SCALE GENOMIC DNA]</scope>
    <source>
        <strain evidence="1 2">OM05-15BH</strain>
    </source>
</reference>
<proteinExistence type="predicted"/>
<comment type="caution">
    <text evidence="1">The sequence shown here is derived from an EMBL/GenBank/DDBJ whole genome shotgun (WGS) entry which is preliminary data.</text>
</comment>
<organism evidence="1 2">
    <name type="scientific">Bacteroides oleiciplenus</name>
    <dbReference type="NCBI Taxonomy" id="626931"/>
    <lineage>
        <taxon>Bacteria</taxon>
        <taxon>Pseudomonadati</taxon>
        <taxon>Bacteroidota</taxon>
        <taxon>Bacteroidia</taxon>
        <taxon>Bacteroidales</taxon>
        <taxon>Bacteroidaceae</taxon>
        <taxon>Bacteroides</taxon>
    </lineage>
</organism>
<gene>
    <name evidence="1" type="ORF">DXB65_03555</name>
</gene>
<protein>
    <submittedName>
        <fullName evidence="1">Uncharacterized protein</fullName>
    </submittedName>
</protein>
<sequence>MLVELILMLLILEKPDLNLIGKLQAFLIGGLRKQMSLEEQRYLLVINTLGGNKVWMSRNNTLGNPLSAIGELGDNHREFRNKLIEFFTTVIYNENGHVSKSLDIIIKDPQIALQQMESESKANSINNRLGELNSEVKSLKLLLKEMLLFKMR</sequence>
<dbReference type="EMBL" id="QSUL01000002">
    <property type="protein sequence ID" value="RGN39415.1"/>
    <property type="molecule type" value="Genomic_DNA"/>
</dbReference>
<evidence type="ECO:0000313" key="1">
    <source>
        <dbReference type="EMBL" id="RGN39415.1"/>
    </source>
</evidence>
<dbReference type="AlphaFoldDB" id="A0A3E5BPV0"/>
<accession>A0A3E5BPV0</accession>
<evidence type="ECO:0000313" key="2">
    <source>
        <dbReference type="Proteomes" id="UP000260983"/>
    </source>
</evidence>
<dbReference type="Proteomes" id="UP000260983">
    <property type="component" value="Unassembled WGS sequence"/>
</dbReference>